<protein>
    <submittedName>
        <fullName evidence="1">Uncharacterized protein</fullName>
    </submittedName>
</protein>
<organism evidence="1">
    <name type="scientific">Anguilla anguilla</name>
    <name type="common">European freshwater eel</name>
    <name type="synonym">Muraena anguilla</name>
    <dbReference type="NCBI Taxonomy" id="7936"/>
    <lineage>
        <taxon>Eukaryota</taxon>
        <taxon>Metazoa</taxon>
        <taxon>Chordata</taxon>
        <taxon>Craniata</taxon>
        <taxon>Vertebrata</taxon>
        <taxon>Euteleostomi</taxon>
        <taxon>Actinopterygii</taxon>
        <taxon>Neopterygii</taxon>
        <taxon>Teleostei</taxon>
        <taxon>Anguilliformes</taxon>
        <taxon>Anguillidae</taxon>
        <taxon>Anguilla</taxon>
    </lineage>
</organism>
<name>A0A0E9VS11_ANGAN</name>
<reference evidence="1" key="2">
    <citation type="journal article" date="2015" name="Fish Shellfish Immunol.">
        <title>Early steps in the European eel (Anguilla anguilla)-Vibrio vulnificus interaction in the gills: Role of the RtxA13 toxin.</title>
        <authorList>
            <person name="Callol A."/>
            <person name="Pajuelo D."/>
            <person name="Ebbesson L."/>
            <person name="Teles M."/>
            <person name="MacKenzie S."/>
            <person name="Amaro C."/>
        </authorList>
    </citation>
    <scope>NUCLEOTIDE SEQUENCE</scope>
</reference>
<sequence>MQSLGESIPTSCMMGSSSSPLAILSEPSVNYSEGQAYDVQTWGLKDC</sequence>
<evidence type="ECO:0000313" key="1">
    <source>
        <dbReference type="EMBL" id="JAH80073.1"/>
    </source>
</evidence>
<reference evidence="1" key="1">
    <citation type="submission" date="2014-11" db="EMBL/GenBank/DDBJ databases">
        <authorList>
            <person name="Amaro Gonzalez C."/>
        </authorList>
    </citation>
    <scope>NUCLEOTIDE SEQUENCE</scope>
</reference>
<proteinExistence type="predicted"/>
<accession>A0A0E9VS11</accession>
<dbReference type="AlphaFoldDB" id="A0A0E9VS11"/>
<dbReference type="EMBL" id="GBXM01028504">
    <property type="protein sequence ID" value="JAH80073.1"/>
    <property type="molecule type" value="Transcribed_RNA"/>
</dbReference>